<accession>A0A8S5TC24</accession>
<name>A0A8S5TC24_9CAUD</name>
<organism evidence="1">
    <name type="scientific">Siphoviridae sp. ctNZc11</name>
    <dbReference type="NCBI Taxonomy" id="2827858"/>
    <lineage>
        <taxon>Viruses</taxon>
        <taxon>Duplodnaviria</taxon>
        <taxon>Heunggongvirae</taxon>
        <taxon>Uroviricota</taxon>
        <taxon>Caudoviricetes</taxon>
    </lineage>
</organism>
<protein>
    <submittedName>
        <fullName evidence="1">Endopeptidase tail</fullName>
    </submittedName>
</protein>
<dbReference type="EMBL" id="BK032797">
    <property type="protein sequence ID" value="DAF60806.1"/>
    <property type="molecule type" value="Genomic_DNA"/>
</dbReference>
<proteinExistence type="predicted"/>
<reference evidence="1" key="1">
    <citation type="journal article" date="2021" name="Proc. Natl. Acad. Sci. U.S.A.">
        <title>A Catalog of Tens of Thousands of Viruses from Human Metagenomes Reveals Hidden Associations with Chronic Diseases.</title>
        <authorList>
            <person name="Tisza M.J."/>
            <person name="Buck C.B."/>
        </authorList>
    </citation>
    <scope>NUCLEOTIDE SEQUENCE</scope>
    <source>
        <strain evidence="1">CtNZc11</strain>
    </source>
</reference>
<sequence>MEIIHAELIENYYGDHKIENWTTWFKELNIITKFEKAEFQIAKDTAYDKNDFEIQLKVSDYIGYSIKESDWIYIPETEFGGRIEKIDHSDDDLIKVSGPNFRYFLNKSVIWPRFNNELNAREDYLVIENIEANKALDELFNNVYFKCTAGIFRVSDIDTEIKVNAKARYEYLCDKAVSMLDEKGMRLKVSHSYETDTVQLKLEAIKKNKYDELYNSDFNIEINSKIDSTKAVDTILALGKGDLHERKLLLISYIKSEDRYIVSTPFHDGALGSADASMYVYDYPNCESDEDLADKAIEEFKKEHVKVEEITLNVIDAKVELNLGDIIGGTDEITGLHIETEITQKILTITNSETKYTYKVGD</sequence>
<evidence type="ECO:0000313" key="1">
    <source>
        <dbReference type="EMBL" id="DAF60806.1"/>
    </source>
</evidence>